<proteinExistence type="predicted"/>
<dbReference type="InterPro" id="IPR017467">
    <property type="entry name" value="CHP03016_PEP-CTERM"/>
</dbReference>
<dbReference type="SUPFAM" id="SSF56935">
    <property type="entry name" value="Porins"/>
    <property type="match status" value="1"/>
</dbReference>
<name>A0A6L5Q9H5_9BURK</name>
<dbReference type="AlphaFoldDB" id="A0A6L5Q9H5"/>
<keyword evidence="2" id="KW-1185">Reference proteome</keyword>
<evidence type="ECO:0000313" key="1">
    <source>
        <dbReference type="EMBL" id="MRX06454.1"/>
    </source>
</evidence>
<evidence type="ECO:0000313" key="2">
    <source>
        <dbReference type="Proteomes" id="UP000481037"/>
    </source>
</evidence>
<gene>
    <name evidence="1" type="ORF">GJ697_01235</name>
</gene>
<dbReference type="Proteomes" id="UP000481037">
    <property type="component" value="Unassembled WGS sequence"/>
</dbReference>
<dbReference type="NCBIfam" id="TIGR03016">
    <property type="entry name" value="pepcterm_hypo_1"/>
    <property type="match status" value="1"/>
</dbReference>
<reference evidence="1 2" key="1">
    <citation type="submission" date="2019-11" db="EMBL/GenBank/DDBJ databases">
        <title>Novel species isolated from a subtropical stream in China.</title>
        <authorList>
            <person name="Lu H."/>
        </authorList>
    </citation>
    <scope>NUCLEOTIDE SEQUENCE [LARGE SCALE GENOMIC DNA]</scope>
    <source>
        <strain evidence="1 2">FT25W</strain>
    </source>
</reference>
<sequence length="526" mass="57832">MSTWSTTRAPPFPAANTMVIMISVTQRGAPGGWTVLVLLMLPAMARPADWTVTPTVRLRESYTDNMNLAPPEQARGQFITEVSPGVLVSTDGPRLQLALSYTLQKVAYTRQPDRTAQQLDANGHAELLPDWLFLDARAGISERNVSAFGPQLIDPALTNSNSTTVRTQAFSPYLRHYFRGFATALLRYDYQHAGSGGLLDVRSTGETLQLTGDNGGRGWNWDLSLQRTQLDDAALAPVTMSNAALTLSYPVNSNISVFGTAGYEKQDYHSASAQPQGRFGTIGGVWTPSPHTRLSASIGHRFFGKTYSLDASYRLRSMFWTLTYNEDITTTHGEFFSVRPEGLTDFLWDLWATRIPDPQLRMQTIKVFLAISQMLGTDGNVNFFSHRYYLQKQGRLSGVYSTPRSALAVHLATTGRSGQTSNAIDSVILGPDELTLTDRTRQTSLQAGWNWRMSARGSLTLGASHSRAKSLTTGREDHNSALTLSLTRQLSSRISASADLRHVRHTSNKGGNYRENGVGATVIVAF</sequence>
<protein>
    <submittedName>
        <fullName evidence="1">TIGR03016 family PEP-CTERM system-associated outer membrane protein</fullName>
    </submittedName>
</protein>
<organism evidence="1 2">
    <name type="scientific">Duganella alba</name>
    <dbReference type="NCBI Taxonomy" id="2666081"/>
    <lineage>
        <taxon>Bacteria</taxon>
        <taxon>Pseudomonadati</taxon>
        <taxon>Pseudomonadota</taxon>
        <taxon>Betaproteobacteria</taxon>
        <taxon>Burkholderiales</taxon>
        <taxon>Oxalobacteraceae</taxon>
        <taxon>Telluria group</taxon>
        <taxon>Duganella</taxon>
    </lineage>
</organism>
<accession>A0A6L5Q9H5</accession>
<dbReference type="EMBL" id="WKJM01000001">
    <property type="protein sequence ID" value="MRX06454.1"/>
    <property type="molecule type" value="Genomic_DNA"/>
</dbReference>
<comment type="caution">
    <text evidence="1">The sequence shown here is derived from an EMBL/GenBank/DDBJ whole genome shotgun (WGS) entry which is preliminary data.</text>
</comment>